<accession>A0AA97NLS4</accession>
<organism evidence="1">
    <name type="scientific">Pyricularia oryzae (strain Y34)</name>
    <name type="common">Rice blast fungus</name>
    <name type="synonym">Magnaporthe oryzae</name>
    <dbReference type="NCBI Taxonomy" id="1143189"/>
    <lineage>
        <taxon>Eukaryota</taxon>
        <taxon>Fungi</taxon>
        <taxon>Dikarya</taxon>
        <taxon>Ascomycota</taxon>
        <taxon>Pezizomycotina</taxon>
        <taxon>Sordariomycetes</taxon>
        <taxon>Sordariomycetidae</taxon>
        <taxon>Magnaporthales</taxon>
        <taxon>Pyriculariaceae</taxon>
        <taxon>Pyricularia</taxon>
    </lineage>
</organism>
<protein>
    <submittedName>
        <fullName evidence="1">Uncharacterized protein</fullName>
    </submittedName>
</protein>
<sequence>MHEVTSTVQAAGTVARINRIFENQNKFGNTSSNTATNLGGSHPMHSPFEEAFGGLLSIGYFHFFLTILRQDFEIVFLHLVQGY</sequence>
<evidence type="ECO:0000313" key="1">
    <source>
        <dbReference type="EMBL" id="ELQ32500.1"/>
    </source>
</evidence>
<dbReference type="Proteomes" id="UP000011086">
    <property type="component" value="Unassembled WGS sequence"/>
</dbReference>
<dbReference type="AlphaFoldDB" id="A0AA97NLS4"/>
<dbReference type="EMBL" id="JH792971">
    <property type="protein sequence ID" value="ELQ32500.1"/>
    <property type="molecule type" value="Genomic_DNA"/>
</dbReference>
<reference evidence="1" key="1">
    <citation type="journal article" date="2012" name="PLoS Genet.">
        <title>Comparative analysis of the genomes of two field isolates of the rice blast fungus Magnaporthe oryzae.</title>
        <authorList>
            <person name="Xue M."/>
            <person name="Yang J."/>
            <person name="Li Z."/>
            <person name="Hu S."/>
            <person name="Yao N."/>
            <person name="Dean R.A."/>
            <person name="Zhao W."/>
            <person name="Shen M."/>
            <person name="Zhang H."/>
            <person name="Li C."/>
            <person name="Liu L."/>
            <person name="Cao L."/>
            <person name="Xu X."/>
            <person name="Xing Y."/>
            <person name="Hsiang T."/>
            <person name="Zhang Z."/>
            <person name="Xu J.R."/>
            <person name="Peng Y.L."/>
        </authorList>
    </citation>
    <scope>NUCLEOTIDE SEQUENCE</scope>
    <source>
        <strain evidence="1">Y34</strain>
    </source>
</reference>
<name>A0AA97NLS4_PYRO3</name>
<gene>
    <name evidence="1" type="ORF">OOU_Y34scaffold01112g1</name>
</gene>
<proteinExistence type="predicted"/>